<keyword evidence="3" id="KW-1185">Reference proteome</keyword>
<name>A0A183FHB5_HELPZ</name>
<gene>
    <name evidence="2" type="ORF">HPBE_LOCUS6140</name>
</gene>
<reference evidence="4" key="2">
    <citation type="submission" date="2019-09" db="UniProtKB">
        <authorList>
            <consortium name="WormBaseParasite"/>
        </authorList>
    </citation>
    <scope>IDENTIFICATION</scope>
</reference>
<sequence length="135" mass="15235">MGPTSAIILALCIGAALSFPPDVLIGIRSAGAPKERFERQPQPLIGIRAKDEIGASTEDLVGFTSHHRRFSKELQSYEEMPLSRRRSAQAHGFCADNMAYFNSNCLGMFTDRDENVKQALFRFCPWFENKCLHRQ</sequence>
<proteinExistence type="predicted"/>
<organism evidence="3 4">
    <name type="scientific">Heligmosomoides polygyrus</name>
    <name type="common">Parasitic roundworm</name>
    <dbReference type="NCBI Taxonomy" id="6339"/>
    <lineage>
        <taxon>Eukaryota</taxon>
        <taxon>Metazoa</taxon>
        <taxon>Ecdysozoa</taxon>
        <taxon>Nematoda</taxon>
        <taxon>Chromadorea</taxon>
        <taxon>Rhabditida</taxon>
        <taxon>Rhabditina</taxon>
        <taxon>Rhabditomorpha</taxon>
        <taxon>Strongyloidea</taxon>
        <taxon>Heligmosomidae</taxon>
        <taxon>Heligmosomoides</taxon>
    </lineage>
</organism>
<dbReference type="Proteomes" id="UP000050761">
    <property type="component" value="Unassembled WGS sequence"/>
</dbReference>
<dbReference type="AlphaFoldDB" id="A0A183FHB5"/>
<dbReference type="WBParaSite" id="HPBE_0000613901-mRNA-1">
    <property type="protein sequence ID" value="HPBE_0000613901-mRNA-1"/>
    <property type="gene ID" value="HPBE_0000613901"/>
</dbReference>
<protein>
    <submittedName>
        <fullName evidence="4">BPTI/Kunitz inhibitor domain-containing protein</fullName>
    </submittedName>
</protein>
<keyword evidence="1" id="KW-0732">Signal</keyword>
<evidence type="ECO:0000313" key="4">
    <source>
        <dbReference type="WBParaSite" id="HPBE_0000613901-mRNA-1"/>
    </source>
</evidence>
<feature type="chain" id="PRO_5044551419" evidence="1">
    <location>
        <begin position="19"/>
        <end position="135"/>
    </location>
</feature>
<dbReference type="OrthoDB" id="5800584at2759"/>
<evidence type="ECO:0000313" key="2">
    <source>
        <dbReference type="EMBL" id="VDO67076.1"/>
    </source>
</evidence>
<dbReference type="EMBL" id="UZAH01025604">
    <property type="protein sequence ID" value="VDO67076.1"/>
    <property type="molecule type" value="Genomic_DNA"/>
</dbReference>
<feature type="signal peptide" evidence="1">
    <location>
        <begin position="1"/>
        <end position="18"/>
    </location>
</feature>
<evidence type="ECO:0000313" key="3">
    <source>
        <dbReference type="Proteomes" id="UP000050761"/>
    </source>
</evidence>
<accession>A0A3P7X296</accession>
<evidence type="ECO:0000256" key="1">
    <source>
        <dbReference type="SAM" id="SignalP"/>
    </source>
</evidence>
<accession>A0A183FHB5</accession>
<reference evidence="2 3" key="1">
    <citation type="submission" date="2018-11" db="EMBL/GenBank/DDBJ databases">
        <authorList>
            <consortium name="Pathogen Informatics"/>
        </authorList>
    </citation>
    <scope>NUCLEOTIDE SEQUENCE [LARGE SCALE GENOMIC DNA]</scope>
</reference>